<organism evidence="2">
    <name type="scientific">Lotharella globosa</name>
    <dbReference type="NCBI Taxonomy" id="91324"/>
    <lineage>
        <taxon>Eukaryota</taxon>
        <taxon>Sar</taxon>
        <taxon>Rhizaria</taxon>
        <taxon>Cercozoa</taxon>
        <taxon>Chlorarachniophyceae</taxon>
        <taxon>Lotharella</taxon>
    </lineage>
</organism>
<feature type="chain" id="PRO_5031248350" description="Spondin domain-containing protein" evidence="1">
    <location>
        <begin position="16"/>
        <end position="239"/>
    </location>
</feature>
<keyword evidence="1" id="KW-0732">Signal</keyword>
<dbReference type="Gene3D" id="2.60.40.2130">
    <property type="entry name" value="F-spondin domain"/>
    <property type="match status" value="1"/>
</dbReference>
<evidence type="ECO:0000313" key="2">
    <source>
        <dbReference type="EMBL" id="CAE0675483.1"/>
    </source>
</evidence>
<dbReference type="EMBL" id="HBIV01038397">
    <property type="protein sequence ID" value="CAE0675483.1"/>
    <property type="molecule type" value="Transcribed_RNA"/>
</dbReference>
<reference evidence="2" key="1">
    <citation type="submission" date="2021-01" db="EMBL/GenBank/DDBJ databases">
        <authorList>
            <person name="Corre E."/>
            <person name="Pelletier E."/>
            <person name="Niang G."/>
            <person name="Scheremetjew M."/>
            <person name="Finn R."/>
            <person name="Kale V."/>
            <person name="Holt S."/>
            <person name="Cochrane G."/>
            <person name="Meng A."/>
            <person name="Brown T."/>
            <person name="Cohen L."/>
        </authorList>
    </citation>
    <scope>NUCLEOTIDE SEQUENCE</scope>
    <source>
        <strain evidence="2">CCCM811</strain>
    </source>
</reference>
<dbReference type="AlphaFoldDB" id="A0A7S3Z8Z6"/>
<feature type="signal peptide" evidence="1">
    <location>
        <begin position="1"/>
        <end position="15"/>
    </location>
</feature>
<accession>A0A7S3Z8Z6</accession>
<evidence type="ECO:0000256" key="1">
    <source>
        <dbReference type="SAM" id="SignalP"/>
    </source>
</evidence>
<dbReference type="InterPro" id="IPR009465">
    <property type="entry name" value="Spondin_N"/>
</dbReference>
<protein>
    <recommendedName>
        <fullName evidence="3">Spondin domain-containing protein</fullName>
    </recommendedName>
</protein>
<name>A0A7S3Z8Z6_9EUKA</name>
<gene>
    <name evidence="2" type="ORF">LGLO00237_LOCUS27260</name>
</gene>
<proteinExistence type="predicted"/>
<dbReference type="InterPro" id="IPR038678">
    <property type="entry name" value="Spondin_N_sf"/>
</dbReference>
<evidence type="ECO:0008006" key="3">
    <source>
        <dbReference type="Google" id="ProtNLM"/>
    </source>
</evidence>
<sequence>MLSAFLLFTAAATNAEWAGRILETSKRMDTYTVRVDNLSFRQPLGGIFVLVHTPKAFPLFVFNKPASVPLQILAEDGNTRALEEFYKLEKTEGVRYVGSAPGAPPGQYSEFEVEIPRGYLLTIASMAINTNDCYVALNGVEVKDGDILKLDGLDAGTEENNELCRFIPGPACGPEFAGLANLRAPAGDDEGFVHVHRGFFGINEGKVINSTDLGASGFPLSAVRYDWRNPMAQVTIYKK</sequence>
<dbReference type="NCBIfam" id="NF038123">
    <property type="entry name" value="NF038123_dom"/>
    <property type="match status" value="1"/>
</dbReference>